<protein>
    <submittedName>
        <fullName evidence="2">Raffinose/stachyose/melibiose transport system substrate-binding protein</fullName>
    </submittedName>
</protein>
<dbReference type="InterPro" id="IPR006311">
    <property type="entry name" value="TAT_signal"/>
</dbReference>
<organism evidence="2 3">
    <name type="scientific">Kribbella caucasensis</name>
    <dbReference type="NCBI Taxonomy" id="2512215"/>
    <lineage>
        <taxon>Bacteria</taxon>
        <taxon>Bacillati</taxon>
        <taxon>Actinomycetota</taxon>
        <taxon>Actinomycetes</taxon>
        <taxon>Propionibacteriales</taxon>
        <taxon>Kribbellaceae</taxon>
        <taxon>Kribbella</taxon>
    </lineage>
</organism>
<dbReference type="PANTHER" id="PTHR43649">
    <property type="entry name" value="ARABINOSE-BINDING PROTEIN-RELATED"/>
    <property type="match status" value="1"/>
</dbReference>
<dbReference type="RefSeq" id="WP_133804723.1">
    <property type="nucleotide sequence ID" value="NZ_SNWQ01000025.1"/>
</dbReference>
<dbReference type="Pfam" id="PF01547">
    <property type="entry name" value="SBP_bac_1"/>
    <property type="match status" value="1"/>
</dbReference>
<dbReference type="PROSITE" id="PS51318">
    <property type="entry name" value="TAT"/>
    <property type="match status" value="1"/>
</dbReference>
<evidence type="ECO:0000256" key="1">
    <source>
        <dbReference type="SAM" id="MobiDB-lite"/>
    </source>
</evidence>
<evidence type="ECO:0000313" key="3">
    <source>
        <dbReference type="Proteomes" id="UP000295388"/>
    </source>
</evidence>
<proteinExistence type="predicted"/>
<dbReference type="PANTHER" id="PTHR43649:SF30">
    <property type="entry name" value="ABC TRANSPORTER SUBSTRATE-BINDING PROTEIN"/>
    <property type="match status" value="1"/>
</dbReference>
<dbReference type="OrthoDB" id="3171346at2"/>
<dbReference type="Proteomes" id="UP000295388">
    <property type="component" value="Unassembled WGS sequence"/>
</dbReference>
<dbReference type="EMBL" id="SNWQ01000025">
    <property type="protein sequence ID" value="TDO34813.1"/>
    <property type="molecule type" value="Genomic_DNA"/>
</dbReference>
<feature type="region of interest" description="Disordered" evidence="1">
    <location>
        <begin position="424"/>
        <end position="444"/>
    </location>
</feature>
<dbReference type="InterPro" id="IPR050490">
    <property type="entry name" value="Bact_solute-bd_prot1"/>
</dbReference>
<name>A0A4R6JFR1_9ACTN</name>
<dbReference type="InterPro" id="IPR006059">
    <property type="entry name" value="SBP"/>
</dbReference>
<evidence type="ECO:0000313" key="2">
    <source>
        <dbReference type="EMBL" id="TDO34813.1"/>
    </source>
</evidence>
<reference evidence="2 3" key="1">
    <citation type="submission" date="2019-03" db="EMBL/GenBank/DDBJ databases">
        <title>Genomic Encyclopedia of Type Strains, Phase III (KMG-III): the genomes of soil and plant-associated and newly described type strains.</title>
        <authorList>
            <person name="Whitman W."/>
        </authorList>
    </citation>
    <scope>NUCLEOTIDE SEQUENCE [LARGE SCALE GENOMIC DNA]</scope>
    <source>
        <strain evidence="2 3">VKM Ac-2527</strain>
    </source>
</reference>
<gene>
    <name evidence="2" type="ORF">EV643_12570</name>
</gene>
<keyword evidence="3" id="KW-1185">Reference proteome</keyword>
<comment type="caution">
    <text evidence="2">The sequence shown here is derived from an EMBL/GenBank/DDBJ whole genome shotgun (WGS) entry which is preliminary data.</text>
</comment>
<accession>A0A4R6JFR1</accession>
<dbReference type="SUPFAM" id="SSF53850">
    <property type="entry name" value="Periplasmic binding protein-like II"/>
    <property type="match status" value="1"/>
</dbReference>
<dbReference type="AlphaFoldDB" id="A0A4R6JFR1"/>
<dbReference type="Gene3D" id="3.40.190.10">
    <property type="entry name" value="Periplasmic binding protein-like II"/>
    <property type="match status" value="2"/>
</dbReference>
<sequence length="444" mass="47530">MSQHQNHPEIGRRRLLQGLTAIGLGGAAAGCAGPGTVRGNSARSGAVPNAPAPVASTPVKGEISFAHWRAEDKAVFDQIIAGFAKANPGASVTQDISPSNDYQSTALQKIKGGAIGDVFTAFRGAQFVNMVKAGAFLDLSAQLFADNYLPKMTRGGKDANGRQLGLPYQLVFNMPIYNVDLFERAGISELPQDWDGFLGLCDRLKAAGVVPIAWPGGEPANAGQLFNAMVMNNQPADDACAGIEAGRYKVTDDWFLKTLRQYAELRPFFEPKATGTASEPLQQLFATQKAAMLATGSFHLAAVRKLGATFAMDLIAPITVPKDQVKYVGIHNATFILGVNAASQQHQQALKFVEYLSDPAVASIYANGTGQHLTVSGVEYTNRDLKATAPWLDRKTLLAPRFQFEDLDLRAAVENACTQVAGGTAPEQAADAAQRIVEQRRRSR</sequence>